<name>A0A9W4DR17_9ACTN</name>
<evidence type="ECO:0000256" key="4">
    <source>
        <dbReference type="ARBA" id="ARBA00022692"/>
    </source>
</evidence>
<feature type="transmembrane region" description="Helical" evidence="9">
    <location>
        <begin position="240"/>
        <end position="257"/>
    </location>
</feature>
<evidence type="ECO:0000256" key="2">
    <source>
        <dbReference type="ARBA" id="ARBA00022448"/>
    </source>
</evidence>
<dbReference type="PANTHER" id="PTHR42718:SF46">
    <property type="entry name" value="BLR6921 PROTEIN"/>
    <property type="match status" value="1"/>
</dbReference>
<feature type="transmembrane region" description="Helical" evidence="9">
    <location>
        <begin position="210"/>
        <end position="228"/>
    </location>
</feature>
<keyword evidence="7" id="KW-0046">Antibiotic resistance</keyword>
<keyword evidence="4 9" id="KW-0812">Transmembrane</keyword>
<feature type="transmembrane region" description="Helical" evidence="9">
    <location>
        <begin position="145"/>
        <end position="165"/>
    </location>
</feature>
<dbReference type="InterPro" id="IPR020846">
    <property type="entry name" value="MFS_dom"/>
</dbReference>
<feature type="transmembrane region" description="Helical" evidence="9">
    <location>
        <begin position="55"/>
        <end position="75"/>
    </location>
</feature>
<dbReference type="Gene3D" id="1.20.1250.20">
    <property type="entry name" value="MFS general substrate transporter like domains"/>
    <property type="match status" value="1"/>
</dbReference>
<keyword evidence="2" id="KW-0813">Transport</keyword>
<dbReference type="CDD" id="cd17321">
    <property type="entry name" value="MFS_MMR_MDR_like"/>
    <property type="match status" value="1"/>
</dbReference>
<feature type="region of interest" description="Disordered" evidence="8">
    <location>
        <begin position="476"/>
        <end position="502"/>
    </location>
</feature>
<dbReference type="AlphaFoldDB" id="A0A9W4DR17"/>
<feature type="transmembrane region" description="Helical" evidence="9">
    <location>
        <begin position="369"/>
        <end position="392"/>
    </location>
</feature>
<evidence type="ECO:0000313" key="12">
    <source>
        <dbReference type="Proteomes" id="UP001152519"/>
    </source>
</evidence>
<dbReference type="PROSITE" id="PS50850">
    <property type="entry name" value="MFS"/>
    <property type="match status" value="1"/>
</dbReference>
<comment type="caution">
    <text evidence="11">The sequence shown here is derived from an EMBL/GenBank/DDBJ whole genome shotgun (WGS) entry which is preliminary data.</text>
</comment>
<dbReference type="Pfam" id="PF07690">
    <property type="entry name" value="MFS_1"/>
    <property type="match status" value="1"/>
</dbReference>
<gene>
    <name evidence="11" type="ORF">SCOCK_280099</name>
</gene>
<evidence type="ECO:0000256" key="8">
    <source>
        <dbReference type="SAM" id="MobiDB-lite"/>
    </source>
</evidence>
<comment type="subcellular location">
    <subcellularLocation>
        <location evidence="1">Cell membrane</location>
        <topology evidence="1">Multi-pass membrane protein</topology>
    </subcellularLocation>
</comment>
<organism evidence="11 12">
    <name type="scientific">Actinacidiphila cocklensis</name>
    <dbReference type="NCBI Taxonomy" id="887465"/>
    <lineage>
        <taxon>Bacteria</taxon>
        <taxon>Bacillati</taxon>
        <taxon>Actinomycetota</taxon>
        <taxon>Actinomycetes</taxon>
        <taxon>Kitasatosporales</taxon>
        <taxon>Streptomycetaceae</taxon>
        <taxon>Actinacidiphila</taxon>
    </lineage>
</organism>
<keyword evidence="3" id="KW-1003">Cell membrane</keyword>
<sequence>MAGTTPVHDAMKGRRGTLALLVTTQFMLILDAAIVGVALPSIGRDLGFASQDTSWIPNAYTLLYGGFLILGGRLGDYVGRRRLFTGGLLLFAAASLVGGLAPAPGWLIAARGAQGLAAALVSPSALSLILRVFPDRDRAGADLRNHALAVMGTAAAAGGSVGLFAGGVLTDLWGWEAVFYVNVPVACACAALALRLLPPDRGTSRTTFDLPGAVTVTAGLILFVYVLINGPTTGWTSGRILWLGPLACLLLGAFLAIQLRRSHPLVPMGIFRRRPLRGANLVAALINMVISPMYIVLSLYLQSVLGYSPLRSGVAVLPLAIASTLVSSVAGRLLARFSLRACTATGLVLFTAGVVWLSRISGGPYQREVLGPLLLLGAGGIVFVAFTVAGTAGADDEGSGLASGVLGTSQQIGAAVGLAVITTVATWGSHHAAGGHPVGAADLTTGYRYALLAATGIMLLALWACLSLLPGRAGAADPGTGRAPGEQPSTPAAEEGPAARIG</sequence>
<dbReference type="InterPro" id="IPR011701">
    <property type="entry name" value="MFS"/>
</dbReference>
<feature type="transmembrane region" description="Helical" evidence="9">
    <location>
        <begin position="313"/>
        <end position="330"/>
    </location>
</feature>
<evidence type="ECO:0000256" key="3">
    <source>
        <dbReference type="ARBA" id="ARBA00022475"/>
    </source>
</evidence>
<keyword evidence="12" id="KW-1185">Reference proteome</keyword>
<evidence type="ECO:0000256" key="9">
    <source>
        <dbReference type="SAM" id="Phobius"/>
    </source>
</evidence>
<protein>
    <submittedName>
        <fullName evidence="11">EmrB/QacA subfamily drug resistance transporter</fullName>
    </submittedName>
</protein>
<feature type="transmembrane region" description="Helical" evidence="9">
    <location>
        <begin position="18"/>
        <end position="43"/>
    </location>
</feature>
<reference evidence="11" key="1">
    <citation type="submission" date="2021-05" db="EMBL/GenBank/DDBJ databases">
        <authorList>
            <person name="Arsene-Ploetze F."/>
        </authorList>
    </citation>
    <scope>NUCLEOTIDE SEQUENCE</scope>
    <source>
        <strain evidence="11">DSM 42138</strain>
    </source>
</reference>
<dbReference type="RefSeq" id="WP_251491313.1">
    <property type="nucleotide sequence ID" value="NZ_CAJSLV010000057.1"/>
</dbReference>
<dbReference type="InterPro" id="IPR036259">
    <property type="entry name" value="MFS_trans_sf"/>
</dbReference>
<evidence type="ECO:0000256" key="1">
    <source>
        <dbReference type="ARBA" id="ARBA00004651"/>
    </source>
</evidence>
<feature type="transmembrane region" description="Helical" evidence="9">
    <location>
        <begin position="115"/>
        <end position="133"/>
    </location>
</feature>
<evidence type="ECO:0000256" key="7">
    <source>
        <dbReference type="ARBA" id="ARBA00023251"/>
    </source>
</evidence>
<dbReference type="GO" id="GO:0022857">
    <property type="term" value="F:transmembrane transporter activity"/>
    <property type="evidence" value="ECO:0007669"/>
    <property type="project" value="InterPro"/>
</dbReference>
<feature type="transmembrane region" description="Helical" evidence="9">
    <location>
        <begin position="412"/>
        <end position="429"/>
    </location>
</feature>
<feature type="transmembrane region" description="Helical" evidence="9">
    <location>
        <begin position="87"/>
        <end position="109"/>
    </location>
</feature>
<evidence type="ECO:0000313" key="11">
    <source>
        <dbReference type="EMBL" id="CAG6394646.1"/>
    </source>
</evidence>
<feature type="transmembrane region" description="Helical" evidence="9">
    <location>
        <begin position="177"/>
        <end position="198"/>
    </location>
</feature>
<feature type="transmembrane region" description="Helical" evidence="9">
    <location>
        <begin position="337"/>
        <end position="357"/>
    </location>
</feature>
<dbReference type="Proteomes" id="UP001152519">
    <property type="component" value="Unassembled WGS sequence"/>
</dbReference>
<evidence type="ECO:0000259" key="10">
    <source>
        <dbReference type="PROSITE" id="PS50850"/>
    </source>
</evidence>
<feature type="transmembrane region" description="Helical" evidence="9">
    <location>
        <begin position="278"/>
        <end position="301"/>
    </location>
</feature>
<keyword evidence="6 9" id="KW-0472">Membrane</keyword>
<dbReference type="GO" id="GO:0046677">
    <property type="term" value="P:response to antibiotic"/>
    <property type="evidence" value="ECO:0007669"/>
    <property type="project" value="UniProtKB-KW"/>
</dbReference>
<proteinExistence type="predicted"/>
<feature type="domain" description="Major facilitator superfamily (MFS) profile" evidence="10">
    <location>
        <begin position="17"/>
        <end position="473"/>
    </location>
</feature>
<accession>A0A9W4DR17</accession>
<dbReference type="SUPFAM" id="SSF103473">
    <property type="entry name" value="MFS general substrate transporter"/>
    <property type="match status" value="1"/>
</dbReference>
<feature type="transmembrane region" description="Helical" evidence="9">
    <location>
        <begin position="449"/>
        <end position="469"/>
    </location>
</feature>
<dbReference type="GO" id="GO:0005886">
    <property type="term" value="C:plasma membrane"/>
    <property type="evidence" value="ECO:0007669"/>
    <property type="project" value="UniProtKB-SubCell"/>
</dbReference>
<dbReference type="PANTHER" id="PTHR42718">
    <property type="entry name" value="MAJOR FACILITATOR SUPERFAMILY MULTIDRUG TRANSPORTER MFSC"/>
    <property type="match status" value="1"/>
</dbReference>
<dbReference type="EMBL" id="CAJSLV010000057">
    <property type="protein sequence ID" value="CAG6394646.1"/>
    <property type="molecule type" value="Genomic_DNA"/>
</dbReference>
<evidence type="ECO:0000256" key="5">
    <source>
        <dbReference type="ARBA" id="ARBA00022989"/>
    </source>
</evidence>
<dbReference type="Gene3D" id="1.20.1720.10">
    <property type="entry name" value="Multidrug resistance protein D"/>
    <property type="match status" value="1"/>
</dbReference>
<keyword evidence="5 9" id="KW-1133">Transmembrane helix</keyword>
<evidence type="ECO:0000256" key="6">
    <source>
        <dbReference type="ARBA" id="ARBA00023136"/>
    </source>
</evidence>